<evidence type="ECO:0000256" key="7">
    <source>
        <dbReference type="SAM" id="Phobius"/>
    </source>
</evidence>
<keyword evidence="6" id="KW-0813">Transport</keyword>
<evidence type="ECO:0000256" key="5">
    <source>
        <dbReference type="ARBA" id="ARBA00023136"/>
    </source>
</evidence>
<evidence type="ECO:0000256" key="1">
    <source>
        <dbReference type="ARBA" id="ARBA00004651"/>
    </source>
</evidence>
<evidence type="ECO:0000256" key="3">
    <source>
        <dbReference type="ARBA" id="ARBA00022692"/>
    </source>
</evidence>
<gene>
    <name evidence="9" type="ORF">CHL78_005450</name>
</gene>
<dbReference type="InterPro" id="IPR002898">
    <property type="entry name" value="MotA_ExbB_proton_chnl"/>
</dbReference>
<keyword evidence="10" id="KW-1185">Reference proteome</keyword>
<proteinExistence type="inferred from homology"/>
<keyword evidence="3 7" id="KW-0812">Transmembrane</keyword>
<keyword evidence="4 7" id="KW-1133">Transmembrane helix</keyword>
<keyword evidence="6" id="KW-0653">Protein transport</keyword>
<protein>
    <recommendedName>
        <fullName evidence="8">MotA/TolQ/ExbB proton channel domain-containing protein</fullName>
    </recommendedName>
</protein>
<evidence type="ECO:0000256" key="2">
    <source>
        <dbReference type="ARBA" id="ARBA00022475"/>
    </source>
</evidence>
<name>A0A371J6P6_9FIRM</name>
<dbReference type="EMBL" id="NOJY02000007">
    <property type="protein sequence ID" value="RDY28347.1"/>
    <property type="molecule type" value="Genomic_DNA"/>
</dbReference>
<comment type="similarity">
    <text evidence="6">Belongs to the exbB/tolQ family.</text>
</comment>
<feature type="transmembrane region" description="Helical" evidence="7">
    <location>
        <begin position="150"/>
        <end position="169"/>
    </location>
</feature>
<dbReference type="AlphaFoldDB" id="A0A371J6P6"/>
<feature type="transmembrane region" description="Helical" evidence="7">
    <location>
        <begin position="12"/>
        <end position="30"/>
    </location>
</feature>
<evidence type="ECO:0000313" key="10">
    <source>
        <dbReference type="Proteomes" id="UP000215694"/>
    </source>
</evidence>
<comment type="subcellular location">
    <subcellularLocation>
        <location evidence="1">Cell membrane</location>
        <topology evidence="1">Multi-pass membrane protein</topology>
    </subcellularLocation>
    <subcellularLocation>
        <location evidence="6">Membrane</location>
        <topology evidence="6">Multi-pass membrane protein</topology>
    </subcellularLocation>
</comment>
<feature type="transmembrane region" description="Helical" evidence="7">
    <location>
        <begin position="112"/>
        <end position="130"/>
    </location>
</feature>
<reference evidence="9 10" key="1">
    <citation type="journal article" date="2017" name="Genome Announc.">
        <title>Draft Genome Sequence of Romboutsia weinsteinii sp. nov. Strain CCRI-19649(T) Isolated from Surface Water.</title>
        <authorList>
            <person name="Maheux A.F."/>
            <person name="Boudreau D.K."/>
            <person name="Berube E."/>
            <person name="Boissinot M."/>
            <person name="Cantin P."/>
            <person name="Raymond F."/>
            <person name="Corbeil J."/>
            <person name="Omar R.F."/>
            <person name="Bergeron M.G."/>
        </authorList>
    </citation>
    <scope>NUCLEOTIDE SEQUENCE [LARGE SCALE GENOMIC DNA]</scope>
    <source>
        <strain evidence="9 10">CCRI-19649</strain>
    </source>
</reference>
<accession>A0A371J6P6</accession>
<dbReference type="Pfam" id="PF01618">
    <property type="entry name" value="MotA_ExbB"/>
    <property type="match status" value="1"/>
</dbReference>
<organism evidence="9 10">
    <name type="scientific">Romboutsia weinsteinii</name>
    <dbReference type="NCBI Taxonomy" id="2020949"/>
    <lineage>
        <taxon>Bacteria</taxon>
        <taxon>Bacillati</taxon>
        <taxon>Bacillota</taxon>
        <taxon>Clostridia</taxon>
        <taxon>Peptostreptococcales</taxon>
        <taxon>Peptostreptococcaceae</taxon>
        <taxon>Romboutsia</taxon>
    </lineage>
</organism>
<sequence>MNNILSNLIKSVFTNPVTVIFLLLIIVYTVSKVLENRNLYDFIRRDLDDLNENYKNSRVYANVKSKYQIYMDEKDYADINVTSFIEEIASNLTYKNKYLLDEIKSIKNASSICILLGVLGTFVGLSTMLLSVNTKDIINSLPATISSMQTAFTTSIFGIISSLIINMCIKHHNCEHNLLQLMLKLENLLTSEVTNKKSSIMDTKIEEVKSTIKQISKSIEAIERFDKISKDLNDFNDEFISGIEALKELLEGSGNSIKTFDQSVRKLDKQFNILNIKFNKLFDKYDNQDEINTEILLEMKETSKNIYNTTESQFKIRDYIKNLNAIFSLYERSAQDLLQKLISHEEEALIKQNNISTESIELENTVKDLSSIVNLASYDIQSKLDMVFNYIDLYKEASNINKSEIESIDDTNMEEIYEIEKEDIIQNSKDIRKIYPLLKDINEDDIND</sequence>
<dbReference type="RefSeq" id="WP_116041234.1">
    <property type="nucleotide sequence ID" value="NZ_NOJY02000007.1"/>
</dbReference>
<keyword evidence="2" id="KW-1003">Cell membrane</keyword>
<feature type="domain" description="MotA/TolQ/ExbB proton channel" evidence="8">
    <location>
        <begin position="84"/>
        <end position="168"/>
    </location>
</feature>
<dbReference type="GO" id="GO:0015031">
    <property type="term" value="P:protein transport"/>
    <property type="evidence" value="ECO:0007669"/>
    <property type="project" value="UniProtKB-KW"/>
</dbReference>
<keyword evidence="5 7" id="KW-0472">Membrane</keyword>
<dbReference type="Proteomes" id="UP000215694">
    <property type="component" value="Unassembled WGS sequence"/>
</dbReference>
<evidence type="ECO:0000313" key="9">
    <source>
        <dbReference type="EMBL" id="RDY28347.1"/>
    </source>
</evidence>
<comment type="caution">
    <text evidence="9">The sequence shown here is derived from an EMBL/GenBank/DDBJ whole genome shotgun (WGS) entry which is preliminary data.</text>
</comment>
<dbReference type="GO" id="GO:0005886">
    <property type="term" value="C:plasma membrane"/>
    <property type="evidence" value="ECO:0007669"/>
    <property type="project" value="UniProtKB-SubCell"/>
</dbReference>
<evidence type="ECO:0000256" key="6">
    <source>
        <dbReference type="RuleBase" id="RU004057"/>
    </source>
</evidence>
<evidence type="ECO:0000259" key="8">
    <source>
        <dbReference type="Pfam" id="PF01618"/>
    </source>
</evidence>
<evidence type="ECO:0000256" key="4">
    <source>
        <dbReference type="ARBA" id="ARBA00022989"/>
    </source>
</evidence>
<dbReference type="OrthoDB" id="2809136at2"/>